<dbReference type="Pfam" id="PF06745">
    <property type="entry name" value="ATPase"/>
    <property type="match status" value="1"/>
</dbReference>
<protein>
    <submittedName>
        <fullName evidence="4">Conserved protein</fullName>
    </submittedName>
</protein>
<dbReference type="Proteomes" id="UP000005223">
    <property type="component" value="Chromosome"/>
</dbReference>
<dbReference type="InterPro" id="IPR014774">
    <property type="entry name" value="KaiC-like_dom"/>
</dbReference>
<keyword evidence="2" id="KW-0067">ATP-binding</keyword>
<dbReference type="InterPro" id="IPR010624">
    <property type="entry name" value="KaiC_dom"/>
</dbReference>
<reference evidence="4 5" key="1">
    <citation type="journal article" date="1997" name="J. Bacteriol.">
        <title>Complete genome sequence of Methanobacterium thermoautotrophicum deltaH: functional analysis and comparative genomics.</title>
        <authorList>
            <person name="Smith D.R."/>
            <person name="Doucette-Stamm L.A."/>
            <person name="Deloughery C."/>
            <person name="Lee H.-M."/>
            <person name="Dubois J."/>
            <person name="Aldredge T."/>
            <person name="Bashirzadeh R."/>
            <person name="Blakely D."/>
            <person name="Cook R."/>
            <person name="Gilbert K."/>
            <person name="Harrison D."/>
            <person name="Hoang L."/>
            <person name="Keagle P."/>
            <person name="Lumm W."/>
            <person name="Pothier B."/>
            <person name="Qiu D."/>
            <person name="Spadafora R."/>
            <person name="Vicare R."/>
            <person name="Wang Y."/>
            <person name="Wierzbowski J."/>
            <person name="Gibson R."/>
            <person name="Jiwani N."/>
            <person name="Caruso A."/>
            <person name="Bush D."/>
            <person name="Safer H."/>
            <person name="Patwell D."/>
            <person name="Prabhakar S."/>
            <person name="McDougall S."/>
            <person name="Shimer G."/>
            <person name="Goyal A."/>
            <person name="Pietrovski S."/>
            <person name="Church G.M."/>
            <person name="Daniels C.J."/>
            <person name="Mao J.-i."/>
            <person name="Rice P."/>
            <person name="Nolling J."/>
            <person name="Reeve J.N."/>
        </authorList>
    </citation>
    <scope>NUCLEOTIDE SEQUENCE [LARGE SCALE GENOMIC DNA]</scope>
    <source>
        <strain evidence="5">ATCC 29096 / DSM 1053 / JCM 10044 / NBRC 100330 / Delta H</strain>
    </source>
</reference>
<dbReference type="PATRIC" id="fig|187420.15.peg.1461"/>
<sequence length="244" mass="27537">MFIMERLKIGINGLDDHRRFPMGRSVLITGEPGCGKTIFGLRFAISSCMEGYNTVYITAEEDANDLHIQANSFGWNTQELEEKGLLNFIELTGIRARITEAELSMDMDPMKGNFTKIIHDIPPEAEVVVIDSLGGYTAKLTAYEFRNQFDLLVYELKQRGITSVIILDSATSKEFNELALFSVYGAIKLGRRENPYTGRRERIMDIVKMRSTKTPLQFLTYEIGGEEGITITEGEEIPEEDMGI</sequence>
<dbReference type="EMBL" id="AE000666">
    <property type="protein sequence ID" value="AAB85973.1"/>
    <property type="molecule type" value="Genomic_DNA"/>
</dbReference>
<dbReference type="HOGENOM" id="CLU_023669_2_0_2"/>
<gene>
    <name evidence="4" type="ordered locus">MTH_1498</name>
</gene>
<evidence type="ECO:0000259" key="3">
    <source>
        <dbReference type="PROSITE" id="PS51146"/>
    </source>
</evidence>
<dbReference type="PROSITE" id="PS51146">
    <property type="entry name" value="KAIC"/>
    <property type="match status" value="1"/>
</dbReference>
<evidence type="ECO:0000256" key="1">
    <source>
        <dbReference type="ARBA" id="ARBA00022741"/>
    </source>
</evidence>
<organism evidence="4 5">
    <name type="scientific">Methanothermobacter thermautotrophicus (strain ATCC 29096 / DSM 1053 / JCM 10044 / NBRC 100330 / Delta H)</name>
    <name type="common">Methanobacterium thermoautotrophicum</name>
    <dbReference type="NCBI Taxonomy" id="187420"/>
    <lineage>
        <taxon>Archaea</taxon>
        <taxon>Methanobacteriati</taxon>
        <taxon>Methanobacteriota</taxon>
        <taxon>Methanomada group</taxon>
        <taxon>Methanobacteria</taxon>
        <taxon>Methanobacteriales</taxon>
        <taxon>Methanobacteriaceae</taxon>
        <taxon>Methanothermobacter</taxon>
    </lineage>
</organism>
<proteinExistence type="predicted"/>
<evidence type="ECO:0000313" key="5">
    <source>
        <dbReference type="Proteomes" id="UP000005223"/>
    </source>
</evidence>
<evidence type="ECO:0000256" key="2">
    <source>
        <dbReference type="ARBA" id="ARBA00022840"/>
    </source>
</evidence>
<dbReference type="Gene3D" id="3.40.50.300">
    <property type="entry name" value="P-loop containing nucleotide triphosphate hydrolases"/>
    <property type="match status" value="1"/>
</dbReference>
<feature type="domain" description="KaiC" evidence="3">
    <location>
        <begin position="5"/>
        <end position="244"/>
    </location>
</feature>
<keyword evidence="5" id="KW-1185">Reference proteome</keyword>
<dbReference type="GO" id="GO:0005524">
    <property type="term" value="F:ATP binding"/>
    <property type="evidence" value="ECO:0007669"/>
    <property type="project" value="UniProtKB-KW"/>
</dbReference>
<dbReference type="AlphaFoldDB" id="O27542"/>
<accession>O27542</accession>
<dbReference type="PANTHER" id="PTHR43637:SF2">
    <property type="entry name" value="PROTEIN GVPD 1"/>
    <property type="match status" value="1"/>
</dbReference>
<evidence type="ECO:0000313" key="4">
    <source>
        <dbReference type="EMBL" id="AAB85973.1"/>
    </source>
</evidence>
<dbReference type="InterPro" id="IPR027417">
    <property type="entry name" value="P-loop_NTPase"/>
</dbReference>
<dbReference type="InParanoid" id="O27542"/>
<keyword evidence="1" id="KW-0547">Nucleotide-binding</keyword>
<name>O27542_METTH</name>
<dbReference type="KEGG" id="mth:MTH_1498"/>
<dbReference type="STRING" id="187420.MTH_1498"/>
<dbReference type="EnsemblBacteria" id="AAB85973">
    <property type="protein sequence ID" value="AAB85973"/>
    <property type="gene ID" value="MTH_1498"/>
</dbReference>
<dbReference type="SUPFAM" id="SSF52540">
    <property type="entry name" value="P-loop containing nucleoside triphosphate hydrolases"/>
    <property type="match status" value="1"/>
</dbReference>
<dbReference type="PIR" id="F69066">
    <property type="entry name" value="F69066"/>
</dbReference>
<dbReference type="PaxDb" id="187420-MTH_1498"/>
<dbReference type="PANTHER" id="PTHR43637">
    <property type="entry name" value="UPF0273 PROTEIN TM_0370"/>
    <property type="match status" value="1"/>
</dbReference>